<organism evidence="15 16">
    <name type="scientific">Antrodiella citrinella</name>
    <dbReference type="NCBI Taxonomy" id="2447956"/>
    <lineage>
        <taxon>Eukaryota</taxon>
        <taxon>Fungi</taxon>
        <taxon>Dikarya</taxon>
        <taxon>Basidiomycota</taxon>
        <taxon>Agaricomycotina</taxon>
        <taxon>Agaricomycetes</taxon>
        <taxon>Polyporales</taxon>
        <taxon>Steccherinaceae</taxon>
        <taxon>Antrodiella</taxon>
    </lineage>
</organism>
<dbReference type="InterPro" id="IPR002401">
    <property type="entry name" value="Cyt_P450_E_grp-I"/>
</dbReference>
<sequence>MPFLRLDMDCAIPMLPYGNRFRKCRKWVQDSFSNVALLTYRVKQRRETNVLLKGVLARPEALASHIARFTQALIMDIAYGHQVTTDDDKYIEMGEKGNHAFATAGSAGSMLVDFFPILKHYPTWLPGSAFKIRAINAAKLLRTMHDVPYNEIKYQLKHGNPQLSFTSTLLDSYFHDGKFGTLTEQDEKDIKGSARTLYSAGTETMASSMNTFVLAMLLYPNVYRKAQEEMDRVLGLSRLPELEDRESLPYLNAVIKETYRWLPPLPMTLPHMSSQDDVYNGYRIPKQTLVIGNAWGMARDENMYPDPESFCPERFLDLTNEDIADPRLYVFGFGRRLCPGNDFADSCIYMVLANIIATMNINKTR</sequence>
<name>A0A4S4MS32_9APHY</name>
<evidence type="ECO:0000256" key="1">
    <source>
        <dbReference type="ARBA" id="ARBA00001971"/>
    </source>
</evidence>
<keyword evidence="16" id="KW-1185">Reference proteome</keyword>
<keyword evidence="11 14" id="KW-0503">Monooxygenase</keyword>
<dbReference type="InterPro" id="IPR017972">
    <property type="entry name" value="Cyt_P450_CS"/>
</dbReference>
<dbReference type="PANTHER" id="PTHR46300">
    <property type="entry name" value="P450, PUTATIVE (EUROFUNG)-RELATED-RELATED"/>
    <property type="match status" value="1"/>
</dbReference>
<dbReference type="InterPro" id="IPR050364">
    <property type="entry name" value="Cytochrome_P450_fung"/>
</dbReference>
<dbReference type="AlphaFoldDB" id="A0A4S4MS32"/>
<gene>
    <name evidence="15" type="ORF">EUX98_g5215</name>
</gene>
<dbReference type="InterPro" id="IPR001128">
    <property type="entry name" value="Cyt_P450"/>
</dbReference>
<dbReference type="GO" id="GO:0005506">
    <property type="term" value="F:iron ion binding"/>
    <property type="evidence" value="ECO:0007669"/>
    <property type="project" value="InterPro"/>
</dbReference>
<evidence type="ECO:0000256" key="7">
    <source>
        <dbReference type="ARBA" id="ARBA00022723"/>
    </source>
</evidence>
<keyword evidence="8" id="KW-1133">Transmembrane helix</keyword>
<evidence type="ECO:0000256" key="12">
    <source>
        <dbReference type="ARBA" id="ARBA00023136"/>
    </source>
</evidence>
<keyword evidence="9 14" id="KW-0560">Oxidoreductase</keyword>
<evidence type="ECO:0000256" key="11">
    <source>
        <dbReference type="ARBA" id="ARBA00023033"/>
    </source>
</evidence>
<evidence type="ECO:0000256" key="2">
    <source>
        <dbReference type="ARBA" id="ARBA00004167"/>
    </source>
</evidence>
<dbReference type="CDD" id="cd11065">
    <property type="entry name" value="CYP64-like"/>
    <property type="match status" value="1"/>
</dbReference>
<dbReference type="GO" id="GO:0004497">
    <property type="term" value="F:monooxygenase activity"/>
    <property type="evidence" value="ECO:0007669"/>
    <property type="project" value="UniProtKB-KW"/>
</dbReference>
<feature type="binding site" description="axial binding residue" evidence="13">
    <location>
        <position position="338"/>
    </location>
    <ligand>
        <name>heme</name>
        <dbReference type="ChEBI" id="CHEBI:30413"/>
    </ligand>
    <ligandPart>
        <name>Fe</name>
        <dbReference type="ChEBI" id="CHEBI:18248"/>
    </ligandPart>
</feature>
<keyword evidence="12" id="KW-0472">Membrane</keyword>
<dbReference type="PROSITE" id="PS00086">
    <property type="entry name" value="CYTOCHROME_P450"/>
    <property type="match status" value="1"/>
</dbReference>
<proteinExistence type="inferred from homology"/>
<dbReference type="PANTHER" id="PTHR46300:SF7">
    <property type="entry name" value="P450, PUTATIVE (EUROFUNG)-RELATED"/>
    <property type="match status" value="1"/>
</dbReference>
<evidence type="ECO:0000313" key="15">
    <source>
        <dbReference type="EMBL" id="THH28972.1"/>
    </source>
</evidence>
<evidence type="ECO:0000256" key="9">
    <source>
        <dbReference type="ARBA" id="ARBA00023002"/>
    </source>
</evidence>
<evidence type="ECO:0000256" key="14">
    <source>
        <dbReference type="RuleBase" id="RU000461"/>
    </source>
</evidence>
<dbReference type="PRINTS" id="PR00385">
    <property type="entry name" value="P450"/>
</dbReference>
<accession>A0A4S4MS32</accession>
<dbReference type="Proteomes" id="UP000308730">
    <property type="component" value="Unassembled WGS sequence"/>
</dbReference>
<comment type="caution">
    <text evidence="15">The sequence shown here is derived from an EMBL/GenBank/DDBJ whole genome shotgun (WGS) entry which is preliminary data.</text>
</comment>
<evidence type="ECO:0000256" key="13">
    <source>
        <dbReference type="PIRSR" id="PIRSR602401-1"/>
    </source>
</evidence>
<dbReference type="Pfam" id="PF00067">
    <property type="entry name" value="p450"/>
    <property type="match status" value="1"/>
</dbReference>
<evidence type="ECO:0000256" key="6">
    <source>
        <dbReference type="ARBA" id="ARBA00022692"/>
    </source>
</evidence>
<keyword evidence="7 13" id="KW-0479">Metal-binding</keyword>
<dbReference type="EMBL" id="SGPM01000147">
    <property type="protein sequence ID" value="THH28972.1"/>
    <property type="molecule type" value="Genomic_DNA"/>
</dbReference>
<reference evidence="15 16" key="1">
    <citation type="submission" date="2019-02" db="EMBL/GenBank/DDBJ databases">
        <title>Genome sequencing of the rare red list fungi Antrodiella citrinella (Flaviporus citrinellus).</title>
        <authorList>
            <person name="Buettner E."/>
            <person name="Kellner H."/>
        </authorList>
    </citation>
    <scope>NUCLEOTIDE SEQUENCE [LARGE SCALE GENOMIC DNA]</scope>
    <source>
        <strain evidence="15 16">DSM 108506</strain>
    </source>
</reference>
<keyword evidence="5 13" id="KW-0349">Heme</keyword>
<evidence type="ECO:0000256" key="8">
    <source>
        <dbReference type="ARBA" id="ARBA00022989"/>
    </source>
</evidence>
<evidence type="ECO:0000256" key="10">
    <source>
        <dbReference type="ARBA" id="ARBA00023004"/>
    </source>
</evidence>
<protein>
    <recommendedName>
        <fullName evidence="17">Cytochrome P450</fullName>
    </recommendedName>
</protein>
<comment type="cofactor">
    <cofactor evidence="1 13">
        <name>heme</name>
        <dbReference type="ChEBI" id="CHEBI:30413"/>
    </cofactor>
</comment>
<dbReference type="OrthoDB" id="3255500at2759"/>
<comment type="pathway">
    <text evidence="3">Secondary metabolite biosynthesis.</text>
</comment>
<dbReference type="SUPFAM" id="SSF48264">
    <property type="entry name" value="Cytochrome P450"/>
    <property type="match status" value="1"/>
</dbReference>
<dbReference type="GO" id="GO:0016705">
    <property type="term" value="F:oxidoreductase activity, acting on paired donors, with incorporation or reduction of molecular oxygen"/>
    <property type="evidence" value="ECO:0007669"/>
    <property type="project" value="InterPro"/>
</dbReference>
<evidence type="ECO:0000256" key="3">
    <source>
        <dbReference type="ARBA" id="ARBA00005179"/>
    </source>
</evidence>
<dbReference type="GO" id="GO:0016020">
    <property type="term" value="C:membrane"/>
    <property type="evidence" value="ECO:0007669"/>
    <property type="project" value="UniProtKB-SubCell"/>
</dbReference>
<dbReference type="Gene3D" id="1.10.630.10">
    <property type="entry name" value="Cytochrome P450"/>
    <property type="match status" value="1"/>
</dbReference>
<dbReference type="PRINTS" id="PR00463">
    <property type="entry name" value="EP450I"/>
</dbReference>
<comment type="subcellular location">
    <subcellularLocation>
        <location evidence="2">Membrane</location>
        <topology evidence="2">Single-pass membrane protein</topology>
    </subcellularLocation>
</comment>
<evidence type="ECO:0000313" key="16">
    <source>
        <dbReference type="Proteomes" id="UP000308730"/>
    </source>
</evidence>
<keyword evidence="6" id="KW-0812">Transmembrane</keyword>
<keyword evidence="10 13" id="KW-0408">Iron</keyword>
<dbReference type="InterPro" id="IPR036396">
    <property type="entry name" value="Cyt_P450_sf"/>
</dbReference>
<comment type="similarity">
    <text evidence="4 14">Belongs to the cytochrome P450 family.</text>
</comment>
<dbReference type="GO" id="GO:0020037">
    <property type="term" value="F:heme binding"/>
    <property type="evidence" value="ECO:0007669"/>
    <property type="project" value="InterPro"/>
</dbReference>
<evidence type="ECO:0008006" key="17">
    <source>
        <dbReference type="Google" id="ProtNLM"/>
    </source>
</evidence>
<evidence type="ECO:0000256" key="5">
    <source>
        <dbReference type="ARBA" id="ARBA00022617"/>
    </source>
</evidence>
<evidence type="ECO:0000256" key="4">
    <source>
        <dbReference type="ARBA" id="ARBA00010617"/>
    </source>
</evidence>